<organism evidence="2 3">
    <name type="scientific">Streptomyces polychromogenes</name>
    <dbReference type="NCBI Taxonomy" id="67342"/>
    <lineage>
        <taxon>Bacteria</taxon>
        <taxon>Bacillati</taxon>
        <taxon>Actinomycetota</taxon>
        <taxon>Actinomycetes</taxon>
        <taxon>Kitasatosporales</taxon>
        <taxon>Streptomycetaceae</taxon>
        <taxon>Streptomyces</taxon>
    </lineage>
</organism>
<dbReference type="EMBL" id="BAAABV010000015">
    <property type="protein sequence ID" value="GAA0287697.1"/>
    <property type="molecule type" value="Genomic_DNA"/>
</dbReference>
<name>A0ABN0VCI9_9ACTN</name>
<comment type="caution">
    <text evidence="2">The sequence shown here is derived from an EMBL/GenBank/DDBJ whole genome shotgun (WGS) entry which is preliminary data.</text>
</comment>
<protein>
    <recommendedName>
        <fullName evidence="4">DUF5753 domain-containing protein</fullName>
    </recommendedName>
</protein>
<evidence type="ECO:0000313" key="3">
    <source>
        <dbReference type="Proteomes" id="UP001501867"/>
    </source>
</evidence>
<reference evidence="2 3" key="1">
    <citation type="journal article" date="2019" name="Int. J. Syst. Evol. Microbiol.">
        <title>The Global Catalogue of Microorganisms (GCM) 10K type strain sequencing project: providing services to taxonomists for standard genome sequencing and annotation.</title>
        <authorList>
            <consortium name="The Broad Institute Genomics Platform"/>
            <consortium name="The Broad Institute Genome Sequencing Center for Infectious Disease"/>
            <person name="Wu L."/>
            <person name="Ma J."/>
        </authorList>
    </citation>
    <scope>NUCLEOTIDE SEQUENCE [LARGE SCALE GENOMIC DNA]</scope>
    <source>
        <strain evidence="2 3">JCM 4505</strain>
    </source>
</reference>
<sequence length="164" mass="17888">MAALLGGGRSGPADPEVEEVVRAARAPSRRATRARPRTGRPRPTACAVVGTELQRSEQFTDVRQAVAERRLTMSADDYAGHLPVPQAAEREEAFRRITRALPPTVAITAADTVHLARLREEPVSSGSRSPGYRREVPPDGPAPRRHRTSRRRRGPSGSRGTTRT</sequence>
<accession>A0ABN0VCI9</accession>
<proteinExistence type="predicted"/>
<feature type="compositionally biased region" description="Basic residues" evidence="1">
    <location>
        <begin position="143"/>
        <end position="154"/>
    </location>
</feature>
<feature type="compositionally biased region" description="Basic residues" evidence="1">
    <location>
        <begin position="27"/>
        <end position="40"/>
    </location>
</feature>
<dbReference type="Proteomes" id="UP001501867">
    <property type="component" value="Unassembled WGS sequence"/>
</dbReference>
<keyword evidence="3" id="KW-1185">Reference proteome</keyword>
<feature type="compositionally biased region" description="Gly residues" evidence="1">
    <location>
        <begin position="1"/>
        <end position="10"/>
    </location>
</feature>
<feature type="compositionally biased region" description="Low complexity" evidence="1">
    <location>
        <begin position="155"/>
        <end position="164"/>
    </location>
</feature>
<feature type="region of interest" description="Disordered" evidence="1">
    <location>
        <begin position="118"/>
        <end position="164"/>
    </location>
</feature>
<evidence type="ECO:0000256" key="1">
    <source>
        <dbReference type="SAM" id="MobiDB-lite"/>
    </source>
</evidence>
<feature type="region of interest" description="Disordered" evidence="1">
    <location>
        <begin position="1"/>
        <end position="44"/>
    </location>
</feature>
<gene>
    <name evidence="2" type="ORF">GCM10010302_27570</name>
</gene>
<evidence type="ECO:0008006" key="4">
    <source>
        <dbReference type="Google" id="ProtNLM"/>
    </source>
</evidence>
<evidence type="ECO:0000313" key="2">
    <source>
        <dbReference type="EMBL" id="GAA0287697.1"/>
    </source>
</evidence>